<feature type="transmembrane region" description="Helical" evidence="8">
    <location>
        <begin position="105"/>
        <end position="121"/>
    </location>
</feature>
<feature type="transmembrane region" description="Helical" evidence="8">
    <location>
        <begin position="214"/>
        <end position="237"/>
    </location>
</feature>
<feature type="transmembrane region" description="Helical" evidence="8">
    <location>
        <begin position="262"/>
        <end position="284"/>
    </location>
</feature>
<dbReference type="PROSITE" id="PS50928">
    <property type="entry name" value="ABC_TM1"/>
    <property type="match status" value="1"/>
</dbReference>
<dbReference type="CDD" id="cd06261">
    <property type="entry name" value="TM_PBP2"/>
    <property type="match status" value="1"/>
</dbReference>
<dbReference type="RefSeq" id="WP_119887644.1">
    <property type="nucleotide sequence ID" value="NZ_CP067169.1"/>
</dbReference>
<feature type="transmembrane region" description="Helical" evidence="8">
    <location>
        <begin position="12"/>
        <end position="34"/>
    </location>
</feature>
<evidence type="ECO:0000256" key="3">
    <source>
        <dbReference type="ARBA" id="ARBA00022448"/>
    </source>
</evidence>
<evidence type="ECO:0000256" key="8">
    <source>
        <dbReference type="RuleBase" id="RU363032"/>
    </source>
</evidence>
<dbReference type="EMBL" id="QZEV01000137">
    <property type="protein sequence ID" value="RJK97350.1"/>
    <property type="molecule type" value="Genomic_DNA"/>
</dbReference>
<dbReference type="Pfam" id="PF00528">
    <property type="entry name" value="BPD_transp_1"/>
    <property type="match status" value="1"/>
</dbReference>
<evidence type="ECO:0000256" key="7">
    <source>
        <dbReference type="ARBA" id="ARBA00023136"/>
    </source>
</evidence>
<dbReference type="OrthoDB" id="9807047at2"/>
<dbReference type="GO" id="GO:0005886">
    <property type="term" value="C:plasma membrane"/>
    <property type="evidence" value="ECO:0007669"/>
    <property type="project" value="UniProtKB-SubCell"/>
</dbReference>
<feature type="transmembrane region" description="Helical" evidence="8">
    <location>
        <begin position="162"/>
        <end position="182"/>
    </location>
</feature>
<name>A0A418ZQV3_9RHOB</name>
<keyword evidence="11" id="KW-1185">Reference proteome</keyword>
<comment type="subcellular location">
    <subcellularLocation>
        <location evidence="1 8">Cell membrane</location>
        <topology evidence="1 8">Multi-pass membrane protein</topology>
    </subcellularLocation>
</comment>
<dbReference type="Proteomes" id="UP000285530">
    <property type="component" value="Unassembled WGS sequence"/>
</dbReference>
<evidence type="ECO:0000256" key="5">
    <source>
        <dbReference type="ARBA" id="ARBA00022692"/>
    </source>
</evidence>
<feature type="domain" description="ABC transmembrane type-1" evidence="9">
    <location>
        <begin position="74"/>
        <end position="280"/>
    </location>
</feature>
<comment type="similarity">
    <text evidence="2">Belongs to the binding-protein-dependent transport system permease family. CysTW subfamily.</text>
</comment>
<dbReference type="InterPro" id="IPR000515">
    <property type="entry name" value="MetI-like"/>
</dbReference>
<dbReference type="AlphaFoldDB" id="A0A418ZQV3"/>
<dbReference type="PANTHER" id="PTHR42929">
    <property type="entry name" value="INNER MEMBRANE ABC TRANSPORTER PERMEASE PROTEIN YDCU-RELATED-RELATED"/>
    <property type="match status" value="1"/>
</dbReference>
<sequence length="293" mass="32255">MGDLKNRFGPGLSTIFLILVLFWLAVMVLAPNLMMIDYALRPNLPPAAIGGPDDRYSLANITYLAGEATHRAIFFKTIWASGLVAAVTFLVCYPIAFWMAQRATTGQLAIALMLIIIPFFINEVLRTLAWFIILAYRGPLNAVLLNLGIIDGPIRWQGDGGVLAAMVYAYILFMLLPIYNAIESLEKAQIEAARDLGASPWRIHTRVVIPHAKAGIATGFVFTFMLAAGSYVAPALLGSPGSRWFTEIIYNWFFEGGDWNRGAAYALVLLVLCLAVVLITLRLFRVNLTDVAK</sequence>
<feature type="transmembrane region" description="Helical" evidence="8">
    <location>
        <begin position="78"/>
        <end position="99"/>
    </location>
</feature>
<gene>
    <name evidence="10" type="ORF">D3P06_16820</name>
</gene>
<accession>A0A418ZQV3</accession>
<organism evidence="10 11">
    <name type="scientific">Paracoccus aestuarii</name>
    <dbReference type="NCBI Taxonomy" id="453842"/>
    <lineage>
        <taxon>Bacteria</taxon>
        <taxon>Pseudomonadati</taxon>
        <taxon>Pseudomonadota</taxon>
        <taxon>Alphaproteobacteria</taxon>
        <taxon>Rhodobacterales</taxon>
        <taxon>Paracoccaceae</taxon>
        <taxon>Paracoccus</taxon>
    </lineage>
</organism>
<evidence type="ECO:0000256" key="1">
    <source>
        <dbReference type="ARBA" id="ARBA00004651"/>
    </source>
</evidence>
<dbReference type="InterPro" id="IPR035906">
    <property type="entry name" value="MetI-like_sf"/>
</dbReference>
<evidence type="ECO:0000313" key="11">
    <source>
        <dbReference type="Proteomes" id="UP000285530"/>
    </source>
</evidence>
<evidence type="ECO:0000313" key="10">
    <source>
        <dbReference type="EMBL" id="RJK97350.1"/>
    </source>
</evidence>
<dbReference type="SUPFAM" id="SSF161098">
    <property type="entry name" value="MetI-like"/>
    <property type="match status" value="1"/>
</dbReference>
<protein>
    <submittedName>
        <fullName evidence="10">ABC transporter permease</fullName>
    </submittedName>
</protein>
<dbReference type="Gene3D" id="1.10.3720.10">
    <property type="entry name" value="MetI-like"/>
    <property type="match status" value="1"/>
</dbReference>
<keyword evidence="4" id="KW-1003">Cell membrane</keyword>
<keyword evidence="5 8" id="KW-0812">Transmembrane</keyword>
<feature type="transmembrane region" description="Helical" evidence="8">
    <location>
        <begin position="128"/>
        <end position="150"/>
    </location>
</feature>
<keyword evidence="6 8" id="KW-1133">Transmembrane helix</keyword>
<dbReference type="PANTHER" id="PTHR42929:SF1">
    <property type="entry name" value="INNER MEMBRANE ABC TRANSPORTER PERMEASE PROTEIN YDCU-RELATED"/>
    <property type="match status" value="1"/>
</dbReference>
<evidence type="ECO:0000256" key="6">
    <source>
        <dbReference type="ARBA" id="ARBA00022989"/>
    </source>
</evidence>
<reference evidence="10 11" key="1">
    <citation type="submission" date="2018-09" db="EMBL/GenBank/DDBJ databases">
        <title>Paracoccus onubensis nov. sp. a moderate halophilic bacterium isolated from Gruta de las Maravillas (Aracena, Spain).</title>
        <authorList>
            <person name="Jurado V."/>
            <person name="Gutierrez-Patricio S."/>
            <person name="Gonzalez-Pimentel J.L."/>
            <person name="Laiz L."/>
            <person name="Saiz-Jimenez C."/>
        </authorList>
    </citation>
    <scope>NUCLEOTIDE SEQUENCE [LARGE SCALE GENOMIC DNA]</scope>
    <source>
        <strain evidence="10 11">DSM 19484</strain>
    </source>
</reference>
<evidence type="ECO:0000256" key="4">
    <source>
        <dbReference type="ARBA" id="ARBA00022475"/>
    </source>
</evidence>
<evidence type="ECO:0000256" key="2">
    <source>
        <dbReference type="ARBA" id="ARBA00007069"/>
    </source>
</evidence>
<comment type="caution">
    <text evidence="10">The sequence shown here is derived from an EMBL/GenBank/DDBJ whole genome shotgun (WGS) entry which is preliminary data.</text>
</comment>
<dbReference type="GO" id="GO:0055085">
    <property type="term" value="P:transmembrane transport"/>
    <property type="evidence" value="ECO:0007669"/>
    <property type="project" value="InterPro"/>
</dbReference>
<keyword evidence="3 8" id="KW-0813">Transport</keyword>
<proteinExistence type="inferred from homology"/>
<evidence type="ECO:0000259" key="9">
    <source>
        <dbReference type="PROSITE" id="PS50928"/>
    </source>
</evidence>
<keyword evidence="7 8" id="KW-0472">Membrane</keyword>